<name>A0A482PVT5_CITRO</name>
<feature type="compositionally biased region" description="Low complexity" evidence="1">
    <location>
        <begin position="232"/>
        <end position="246"/>
    </location>
</feature>
<evidence type="ECO:0000259" key="2">
    <source>
        <dbReference type="Pfam" id="PF08400"/>
    </source>
</evidence>
<proteinExistence type="predicted"/>
<feature type="region of interest" description="Disordered" evidence="1">
    <location>
        <begin position="187"/>
        <end position="247"/>
    </location>
</feature>
<dbReference type="AlphaFoldDB" id="A0A482PVT5"/>
<dbReference type="OMA" id="YLHIGRR"/>
<feature type="domain" description="Lambda-like tail fibre protein N-terminal" evidence="2">
    <location>
        <begin position="1"/>
        <end position="134"/>
    </location>
</feature>
<evidence type="ECO:0000256" key="1">
    <source>
        <dbReference type="SAM" id="MobiDB-lite"/>
    </source>
</evidence>
<feature type="compositionally biased region" description="Polar residues" evidence="1">
    <location>
        <begin position="193"/>
        <end position="220"/>
    </location>
</feature>
<protein>
    <submittedName>
        <fullName evidence="3">Phage tail protein</fullName>
    </submittedName>
</protein>
<accession>A0A482PVT5</accession>
<dbReference type="SUPFAM" id="SSF58104">
    <property type="entry name" value="Methyl-accepting chemotaxis protein (MCP) signaling domain"/>
    <property type="match status" value="1"/>
</dbReference>
<dbReference type="Pfam" id="PF08400">
    <property type="entry name" value="phage_tail_N"/>
    <property type="match status" value="1"/>
</dbReference>
<organism evidence="3">
    <name type="scientific">Citrobacter rodentium</name>
    <dbReference type="NCBI Taxonomy" id="67825"/>
    <lineage>
        <taxon>Bacteria</taxon>
        <taxon>Pseudomonadati</taxon>
        <taxon>Pseudomonadota</taxon>
        <taxon>Gammaproteobacteria</taxon>
        <taxon>Enterobacterales</taxon>
        <taxon>Enterobacteriaceae</taxon>
        <taxon>Citrobacter</taxon>
    </lineage>
</organism>
<dbReference type="InterPro" id="IPR013609">
    <property type="entry name" value="Stf-like_N"/>
</dbReference>
<dbReference type="RefSeq" id="WP_012904616.1">
    <property type="nucleotide sequence ID" value="NZ_CAJTBI010000036.1"/>
</dbReference>
<sequence>MSVLISGALINGAGVPMAGCKIYLDALVNTSEVVTESFAVIETDAAGQYAFEAQKGKYTVHIKQKNGPKCCVGDISVYDDSKPGTLNDFLTALDEGDLKPDVVKRFEEMVAQAQQSAEAAAESEQQAGQHVADAQQIKSDCETLADNVQQNTNAVEENTQRVEQLASEVGLHAGQVQQGVQNVTDAVKKAQQAAKNSADSATDSKNSADNAALSEQNAQKHAQKAEQHEQQTKQYAQDAATAAESAENAKGEIDEILDGGYLKIKNNFQEIVDAGPSALAQAQWNLQISGVKNKQVIATPYTWPSRTEYEQRVHLPLAGAYGFGYTFEDKSQGRINLNEGYTGSWWSQWVKPGRYYVTTSDKQYLTPDGGTYGVVDALWLNGSGYNDASKVLKILAFYDNDGYLHIGRRAGQSNGSISWRKLASLSDVRAMLYSYIYNNYNREWRDPELGGLILASYQGTADGDTNIKVSRGQTYPGSRLAPVAIECPFTPSGTYAATPRFYITGCKSKSLPGTYISLSGAPTTYSDQAFVALFMRIA</sequence>
<gene>
    <name evidence="3" type="ORF">E2R62_23480</name>
</gene>
<evidence type="ECO:0000313" key="3">
    <source>
        <dbReference type="EMBL" id="QBY31484.1"/>
    </source>
</evidence>
<reference evidence="3" key="1">
    <citation type="submission" date="2019-03" db="EMBL/GenBank/DDBJ databases">
        <title>Complete genome sequence of enteropathogenic Citrobacter rodentium strain DBS100.</title>
        <authorList>
            <person name="Popov G."/>
            <person name="Fiebig A."/>
            <person name="Shideler S."/>
            <person name="Coombes B."/>
            <person name="Savchenko A."/>
        </authorList>
    </citation>
    <scope>NUCLEOTIDE SEQUENCE</scope>
    <source>
        <strain evidence="3">DBS100</strain>
    </source>
</reference>
<dbReference type="EMBL" id="CP038008">
    <property type="protein sequence ID" value="QBY31484.1"/>
    <property type="molecule type" value="Genomic_DNA"/>
</dbReference>